<dbReference type="GO" id="GO:0004672">
    <property type="term" value="F:protein kinase activity"/>
    <property type="evidence" value="ECO:0007669"/>
    <property type="project" value="InterPro"/>
</dbReference>
<evidence type="ECO:0000313" key="2">
    <source>
        <dbReference type="EMBL" id="TXG46262.1"/>
    </source>
</evidence>
<accession>A0A5C7GPM5</accession>
<dbReference type="InterPro" id="IPR008271">
    <property type="entry name" value="Ser/Thr_kinase_AS"/>
</dbReference>
<dbReference type="PANTHER" id="PTHR48055:SF55">
    <property type="entry name" value="PROTEIN KINASE DOMAIN-CONTAINING PROTEIN"/>
    <property type="match status" value="1"/>
</dbReference>
<dbReference type="PROSITE" id="PS00108">
    <property type="entry name" value="PROTEIN_KINASE_ST"/>
    <property type="match status" value="1"/>
</dbReference>
<organism evidence="2 3">
    <name type="scientific">Acer yangbiense</name>
    <dbReference type="NCBI Taxonomy" id="1000413"/>
    <lineage>
        <taxon>Eukaryota</taxon>
        <taxon>Viridiplantae</taxon>
        <taxon>Streptophyta</taxon>
        <taxon>Embryophyta</taxon>
        <taxon>Tracheophyta</taxon>
        <taxon>Spermatophyta</taxon>
        <taxon>Magnoliopsida</taxon>
        <taxon>eudicotyledons</taxon>
        <taxon>Gunneridae</taxon>
        <taxon>Pentapetalae</taxon>
        <taxon>rosids</taxon>
        <taxon>malvids</taxon>
        <taxon>Sapindales</taxon>
        <taxon>Sapindaceae</taxon>
        <taxon>Hippocastanoideae</taxon>
        <taxon>Acereae</taxon>
        <taxon>Acer</taxon>
    </lineage>
</organism>
<dbReference type="InterPro" id="IPR051564">
    <property type="entry name" value="LRR_receptor-like_kinase"/>
</dbReference>
<dbReference type="EMBL" id="VAHF01000262">
    <property type="protein sequence ID" value="TXG46262.1"/>
    <property type="molecule type" value="Genomic_DNA"/>
</dbReference>
<dbReference type="InterPro" id="IPR011009">
    <property type="entry name" value="Kinase-like_dom_sf"/>
</dbReference>
<gene>
    <name evidence="2" type="ORF">EZV62_028240</name>
</gene>
<proteinExistence type="predicted"/>
<dbReference type="Proteomes" id="UP000323000">
    <property type="component" value="Unassembled WGS sequence"/>
</dbReference>
<dbReference type="InterPro" id="IPR000719">
    <property type="entry name" value="Prot_kinase_dom"/>
</dbReference>
<dbReference type="Gene3D" id="1.10.510.10">
    <property type="entry name" value="Transferase(Phosphotransferase) domain 1"/>
    <property type="match status" value="2"/>
</dbReference>
<evidence type="ECO:0000313" key="3">
    <source>
        <dbReference type="Proteomes" id="UP000323000"/>
    </source>
</evidence>
<dbReference type="PROSITE" id="PS50011">
    <property type="entry name" value="PROTEIN_KINASE_DOM"/>
    <property type="match status" value="1"/>
</dbReference>
<feature type="domain" description="Protein kinase" evidence="1">
    <location>
        <begin position="1"/>
        <end position="190"/>
    </location>
</feature>
<evidence type="ECO:0000259" key="1">
    <source>
        <dbReference type="PROSITE" id="PS50011"/>
    </source>
</evidence>
<dbReference type="OrthoDB" id="1103805at2759"/>
<dbReference type="SUPFAM" id="SSF56112">
    <property type="entry name" value="Protein kinase-like (PK-like)"/>
    <property type="match status" value="2"/>
</dbReference>
<sequence length="202" mass="21976">MTAIEYLHHHCQPPIVHGDLKPSNVLLDHDMVAHVGDFGLAKFLSVDPFSAASGTQSSSIGIKGTIGYVAPDGTYDLKPNNVLFDHDMVAHVGDFGLAKFLSVDRLSVQSGTQSSSTVIKGTIGYVAPVTTDNNNVENFARLHGEGRVLIEECLVGVLRIEVLCSMESLAERMEMTDVVVKLCAIRENFLSRRIRNVKPSVQ</sequence>
<reference evidence="3" key="1">
    <citation type="journal article" date="2019" name="Gigascience">
        <title>De novo genome assembly of the endangered Acer yangbiense, a plant species with extremely small populations endemic to Yunnan Province, China.</title>
        <authorList>
            <person name="Yang J."/>
            <person name="Wariss H.M."/>
            <person name="Tao L."/>
            <person name="Zhang R."/>
            <person name="Yun Q."/>
            <person name="Hollingsworth P."/>
            <person name="Dao Z."/>
            <person name="Luo G."/>
            <person name="Guo H."/>
            <person name="Ma Y."/>
            <person name="Sun W."/>
        </authorList>
    </citation>
    <scope>NUCLEOTIDE SEQUENCE [LARGE SCALE GENOMIC DNA]</scope>
    <source>
        <strain evidence="3">cv. Malutang</strain>
    </source>
</reference>
<dbReference type="GO" id="GO:0005524">
    <property type="term" value="F:ATP binding"/>
    <property type="evidence" value="ECO:0007669"/>
    <property type="project" value="InterPro"/>
</dbReference>
<comment type="caution">
    <text evidence="2">The sequence shown here is derived from an EMBL/GenBank/DDBJ whole genome shotgun (WGS) entry which is preliminary data.</text>
</comment>
<protein>
    <recommendedName>
        <fullName evidence="1">Protein kinase domain-containing protein</fullName>
    </recommendedName>
</protein>
<dbReference type="GO" id="GO:0016020">
    <property type="term" value="C:membrane"/>
    <property type="evidence" value="ECO:0007669"/>
    <property type="project" value="TreeGrafter"/>
</dbReference>
<keyword evidence="3" id="KW-1185">Reference proteome</keyword>
<name>A0A5C7GPM5_9ROSI</name>
<dbReference type="Pfam" id="PF00069">
    <property type="entry name" value="Pkinase"/>
    <property type="match status" value="1"/>
</dbReference>
<dbReference type="AlphaFoldDB" id="A0A5C7GPM5"/>
<dbReference type="PANTHER" id="PTHR48055">
    <property type="entry name" value="LEUCINE-RICH REPEAT RECEPTOR PROTEIN KINASE EMS1"/>
    <property type="match status" value="1"/>
</dbReference>